<evidence type="ECO:0000313" key="2">
    <source>
        <dbReference type="EMBL" id="CBI18620.3"/>
    </source>
</evidence>
<proteinExistence type="predicted"/>
<keyword evidence="1" id="KW-0812">Transmembrane</keyword>
<dbReference type="HOGENOM" id="CLU_3300430_0_0_1"/>
<dbReference type="InParanoid" id="D7SSI7"/>
<gene>
    <name evidence="2" type="ordered locus">VIT_07s0205g00020</name>
</gene>
<keyword evidence="3" id="KW-1185">Reference proteome</keyword>
<dbReference type="AlphaFoldDB" id="D7SSI7"/>
<feature type="transmembrane region" description="Helical" evidence="1">
    <location>
        <begin position="7"/>
        <end position="27"/>
    </location>
</feature>
<dbReference type="PaxDb" id="29760-VIT_07s0205g00020.t01"/>
<keyword evidence="1" id="KW-0472">Membrane</keyword>
<name>D7SSI7_VITVI</name>
<accession>D7SSI7</accession>
<evidence type="ECO:0000313" key="3">
    <source>
        <dbReference type="Proteomes" id="UP000009183"/>
    </source>
</evidence>
<dbReference type="EMBL" id="FN594978">
    <property type="protein sequence ID" value="CBI18620.3"/>
    <property type="molecule type" value="Genomic_DNA"/>
</dbReference>
<protein>
    <submittedName>
        <fullName evidence="2">Uncharacterized protein</fullName>
    </submittedName>
</protein>
<sequence>MYHFFPFIYFFFFLFFFFFCSFFFLAFESSSWVFLFSWFE</sequence>
<keyword evidence="1" id="KW-1133">Transmembrane helix</keyword>
<evidence type="ECO:0000256" key="1">
    <source>
        <dbReference type="SAM" id="Phobius"/>
    </source>
</evidence>
<dbReference type="Proteomes" id="UP000009183">
    <property type="component" value="Chromosome 7"/>
</dbReference>
<organism evidence="2 3">
    <name type="scientific">Vitis vinifera</name>
    <name type="common">Grape</name>
    <dbReference type="NCBI Taxonomy" id="29760"/>
    <lineage>
        <taxon>Eukaryota</taxon>
        <taxon>Viridiplantae</taxon>
        <taxon>Streptophyta</taxon>
        <taxon>Embryophyta</taxon>
        <taxon>Tracheophyta</taxon>
        <taxon>Spermatophyta</taxon>
        <taxon>Magnoliopsida</taxon>
        <taxon>eudicotyledons</taxon>
        <taxon>Gunneridae</taxon>
        <taxon>Pentapetalae</taxon>
        <taxon>rosids</taxon>
        <taxon>Vitales</taxon>
        <taxon>Vitaceae</taxon>
        <taxon>Viteae</taxon>
        <taxon>Vitis</taxon>
    </lineage>
</organism>
<reference evidence="3" key="1">
    <citation type="journal article" date="2007" name="Nature">
        <title>The grapevine genome sequence suggests ancestral hexaploidization in major angiosperm phyla.</title>
        <authorList>
            <consortium name="The French-Italian Public Consortium for Grapevine Genome Characterization."/>
            <person name="Jaillon O."/>
            <person name="Aury J.-M."/>
            <person name="Noel B."/>
            <person name="Policriti A."/>
            <person name="Clepet C."/>
            <person name="Casagrande A."/>
            <person name="Choisne N."/>
            <person name="Aubourg S."/>
            <person name="Vitulo N."/>
            <person name="Jubin C."/>
            <person name="Vezzi A."/>
            <person name="Legeai F."/>
            <person name="Hugueney P."/>
            <person name="Dasilva C."/>
            <person name="Horner D."/>
            <person name="Mica E."/>
            <person name="Jublot D."/>
            <person name="Poulain J."/>
            <person name="Bruyere C."/>
            <person name="Billault A."/>
            <person name="Segurens B."/>
            <person name="Gouyvenoux M."/>
            <person name="Ugarte E."/>
            <person name="Cattonaro F."/>
            <person name="Anthouard V."/>
            <person name="Vico V."/>
            <person name="Del Fabbro C."/>
            <person name="Alaux M."/>
            <person name="Di Gaspero G."/>
            <person name="Dumas V."/>
            <person name="Felice N."/>
            <person name="Paillard S."/>
            <person name="Juman I."/>
            <person name="Moroldo M."/>
            <person name="Scalabrin S."/>
            <person name="Canaguier A."/>
            <person name="Le Clainche I."/>
            <person name="Malacrida G."/>
            <person name="Durand E."/>
            <person name="Pesole G."/>
            <person name="Laucou V."/>
            <person name="Chatelet P."/>
            <person name="Merdinoglu D."/>
            <person name="Delledonne M."/>
            <person name="Pezzotti M."/>
            <person name="Lecharny A."/>
            <person name="Scarpelli C."/>
            <person name="Artiguenave F."/>
            <person name="Pe M.E."/>
            <person name="Valle G."/>
            <person name="Morgante M."/>
            <person name="Caboche M."/>
            <person name="Adam-Blondon A.-F."/>
            <person name="Weissenbach J."/>
            <person name="Quetier F."/>
            <person name="Wincker P."/>
        </authorList>
    </citation>
    <scope>NUCLEOTIDE SEQUENCE [LARGE SCALE GENOMIC DNA]</scope>
    <source>
        <strain evidence="3">cv. Pinot noir / PN40024</strain>
    </source>
</reference>